<dbReference type="RefSeq" id="WP_077280007.1">
    <property type="nucleotide sequence ID" value="NZ_MVBK01000104.1"/>
</dbReference>
<dbReference type="SUPFAM" id="SSF89260">
    <property type="entry name" value="Collagen-binding domain"/>
    <property type="match status" value="1"/>
</dbReference>
<dbReference type="STRING" id="108003.B1C78_15215"/>
<feature type="region of interest" description="Disordered" evidence="1">
    <location>
        <begin position="1251"/>
        <end position="1278"/>
    </location>
</feature>
<sequence length="1816" mass="199313">MPHHTGLPLALPRLSAVFGLLLPVGVALAYPQVIFEQEPNDTLETAQSFRGAALLLGEVGNGDRDKYLWAVDDTESDHLWRLELQSSTEDDVTAVLGEPGDGGGEPAGVAEFGAAPEPEAGDERVDLVELRATRRAPVAAHGPLLVPHGEYLITLSAGGAGGEYQFRLEPVAEVRIAATAESDTPTEALAVEAGRDWFFQLNVEAADLPLVLEEADRWLWRVKLRGELDAPLTTELVDADGEPLGEPVTGAPLGHQWASQILPEGSRIRVQREDGGAIGRVMVRLEAGAARPEPRPEVVAGTLAEALEMAPERDYEVDLQPDSPLYFRFSLDPAQAVEQAWTVDVLAGQDYPVAVCLGEPFTGDEACRQGPGKGVFDALQLAADDYYLRLTPEGEGHEPQPVTVRLRPVAQPAADQAVEPNDIREWAAPLPPGEAVEGHLAGARMAWFRLRVVDGDRLWRIRARGDGLEELRLYHGGSPAMWRASEPSASEGMDGAFGFTRMALMPGEYWVRLEGEDTGYRLAAEPLSEPEPGWEIEPNDDFETATALRIGEPMRADLGTGRDEDHFRFSLPGWNRVVVTLEPPEEGAVRASLFWGEDRLMRTGRLDRDDGPLVVSQYLPPGEYYLRLGDRNAASTYQVRVDITDPWATDAGHPVSTALTLASPVPEDGRIVLPESEMGADHQWFKLPVGEEPRAVTITSLGGNRLSRAAFEIVDEAGETLAQEEVEPDRENAYARRVELPGGRQWYLQLTSGRFGHIDVRLDDPLLQADSAERARLRDAVEVALSPATESVAAWIGGEQYVDARLRLANRGKEPAELDLEAHASHAGWGVGDLPDRVALAPGEEASLPITWALPAGLPDESPVYLFVRAGVSVGTARVAVDGEARAVIDRQVDPEAARAARGLVDLAWEGLGARFIDPESGEPLPYDWNDIYLDHLIDGMSSAGSSVHWGHMRARVKAGDPLPPLRLAGDGGRIRMLVVNQRSPHSPVERWREVEISVGDAPDELTPLVNLELDSRDGEQFFPLADPVEARYVGIRPLRFWGPVSRRASTGVGAIRVLGEPAGELVGAHPNLLDAALGGHWIYSEPEVGALHEITGNPRERFRPGERSQRRGVPIRGRDGIYLVFGFLQQRAARVQALSWRDDPEWSGVPVERVRVYTSTESPVGPWERQADWELSRDEAGEARLALDEPVWARYLRLEIEEPEPAGEGRSGDRWRVPKVLGTYEAVSLDSGRSILGYWRLDGREGPFEAHVDPPGWPEAVDDDASTPERPYPLTGRLTGRVDRPGDTRSYRVTLADPDNTLALRLRESLHGRLRTGLTGPDGAAIPLEWRRTEAGWREAVAVDVPPGDYRLDITEPPRAIAFLWDASGSLRNHQLAIQQAVSRFAGGLRPGEEVANLMALGGPLLMSDWAEDPAQLRRTLEAYDGRFRSSDSEPALQLATRALEGMDHDRIIFLITDAELNSREMSVWRDLARVRPRIFAVEITHGHLREIGETRWYQNLMRSWAGVGGGRYRYAVDREGLIRALEQGMREVRRPTTYFLEVETRYQEPPEPGTLQVISGDEPVVAAGVVHLIFDASGSMLRRMEGGRRIQVARRIVRQVLDDRIPDSVPVALRAFGHTEPHSCETELLVPPSPDNHGRVRAAVDGIQAINLARTPLAASLEAVLDDLDGIEAERRLVVMLTDGEETCDGDVEQAVSDLIEEGVNVRLNIVGFHIDEIGLQAEFERFAEMGGGEYFDSHDGEGLAEGLVRALAASYRVLDAQGEVVARGRVDAEPVELEPGDYELVVETGDGERRLPVRISPASVNEISLSDEP</sequence>
<feature type="domain" description="VWFA" evidence="2">
    <location>
        <begin position="1571"/>
        <end position="1754"/>
    </location>
</feature>
<name>A0A1V3NBD4_9GAMM</name>
<protein>
    <recommendedName>
        <fullName evidence="2">VWFA domain-containing protein</fullName>
    </recommendedName>
</protein>
<dbReference type="SMART" id="SM00327">
    <property type="entry name" value="VWA"/>
    <property type="match status" value="1"/>
</dbReference>
<dbReference type="InterPro" id="IPR002035">
    <property type="entry name" value="VWF_A"/>
</dbReference>
<accession>A0A1V3NBD4</accession>
<dbReference type="EMBL" id="MVBK01000104">
    <property type="protein sequence ID" value="OOG22324.1"/>
    <property type="molecule type" value="Genomic_DNA"/>
</dbReference>
<evidence type="ECO:0000313" key="3">
    <source>
        <dbReference type="EMBL" id="OOG22324.1"/>
    </source>
</evidence>
<dbReference type="Proteomes" id="UP000189462">
    <property type="component" value="Unassembled WGS sequence"/>
</dbReference>
<proteinExistence type="predicted"/>
<dbReference type="OrthoDB" id="9783818at2"/>
<evidence type="ECO:0000313" key="4">
    <source>
        <dbReference type="Proteomes" id="UP000189462"/>
    </source>
</evidence>
<evidence type="ECO:0000256" key="1">
    <source>
        <dbReference type="SAM" id="MobiDB-lite"/>
    </source>
</evidence>
<keyword evidence="4" id="KW-1185">Reference proteome</keyword>
<organism evidence="3 4">
    <name type="scientific">Thioalkalivibrio denitrificans</name>
    <dbReference type="NCBI Taxonomy" id="108003"/>
    <lineage>
        <taxon>Bacteria</taxon>
        <taxon>Pseudomonadati</taxon>
        <taxon>Pseudomonadota</taxon>
        <taxon>Gammaproteobacteria</taxon>
        <taxon>Chromatiales</taxon>
        <taxon>Ectothiorhodospiraceae</taxon>
        <taxon>Thioalkalivibrio</taxon>
    </lineage>
</organism>
<dbReference type="Gene3D" id="3.40.50.410">
    <property type="entry name" value="von Willebrand factor, type A domain"/>
    <property type="match status" value="2"/>
</dbReference>
<reference evidence="3 4" key="1">
    <citation type="submission" date="2017-02" db="EMBL/GenBank/DDBJ databases">
        <title>Genomic diversity within the haloalkaliphilic genus Thioalkalivibrio.</title>
        <authorList>
            <person name="Ahn A.-C."/>
            <person name="Meier-Kolthoff J."/>
            <person name="Overmars L."/>
            <person name="Richter M."/>
            <person name="Woyke T."/>
            <person name="Sorokin D.Y."/>
            <person name="Muyzer G."/>
        </authorList>
    </citation>
    <scope>NUCLEOTIDE SEQUENCE [LARGE SCALE GENOMIC DNA]</scope>
    <source>
        <strain evidence="3 4">ALJD</strain>
    </source>
</reference>
<comment type="caution">
    <text evidence="3">The sequence shown here is derived from an EMBL/GenBank/DDBJ whole genome shotgun (WGS) entry which is preliminary data.</text>
</comment>
<dbReference type="PROSITE" id="PS50234">
    <property type="entry name" value="VWFA"/>
    <property type="match status" value="1"/>
</dbReference>
<dbReference type="Pfam" id="PF13519">
    <property type="entry name" value="VWA_2"/>
    <property type="match status" value="2"/>
</dbReference>
<dbReference type="SUPFAM" id="SSF53300">
    <property type="entry name" value="vWA-like"/>
    <property type="match status" value="2"/>
</dbReference>
<evidence type="ECO:0000259" key="2">
    <source>
        <dbReference type="PROSITE" id="PS50234"/>
    </source>
</evidence>
<dbReference type="InterPro" id="IPR036465">
    <property type="entry name" value="vWFA_dom_sf"/>
</dbReference>
<gene>
    <name evidence="3" type="ORF">B1C78_15215</name>
</gene>
<dbReference type="Gene3D" id="2.60.120.380">
    <property type="match status" value="1"/>
</dbReference>